<keyword evidence="6 8" id="KW-1133">Transmembrane helix</keyword>
<dbReference type="InterPro" id="IPR004667">
    <property type="entry name" value="ADP_ATP_car_bac_type"/>
</dbReference>
<reference evidence="9" key="1">
    <citation type="submission" date="2019-11" db="EMBL/GenBank/DDBJ databases">
        <authorList>
            <person name="Liu Y."/>
            <person name="Hou J."/>
            <person name="Li T.-Q."/>
            <person name="Guan C.-H."/>
            <person name="Wu X."/>
            <person name="Wu H.-Z."/>
            <person name="Ling F."/>
            <person name="Zhang R."/>
            <person name="Shi X.-G."/>
            <person name="Ren J.-P."/>
            <person name="Chen E.-F."/>
            <person name="Sun J.-M."/>
        </authorList>
    </citation>
    <scope>NUCLEOTIDE SEQUENCE</scope>
    <source>
        <strain evidence="9">Adult_tree_wgs_1</strain>
        <tissue evidence="9">Leaves</tissue>
    </source>
</reference>
<feature type="transmembrane region" description="Helical" evidence="8">
    <location>
        <begin position="305"/>
        <end position="325"/>
    </location>
</feature>
<evidence type="ECO:0000256" key="4">
    <source>
        <dbReference type="ARBA" id="ARBA00022741"/>
    </source>
</evidence>
<keyword evidence="10" id="KW-1185">Reference proteome</keyword>
<evidence type="ECO:0000256" key="8">
    <source>
        <dbReference type="RuleBase" id="RU363121"/>
    </source>
</evidence>
<dbReference type="Pfam" id="PF03219">
    <property type="entry name" value="TLC"/>
    <property type="match status" value="1"/>
</dbReference>
<protein>
    <recommendedName>
        <fullName evidence="8">ADP,ATP carrier protein</fullName>
    </recommendedName>
</protein>
<feature type="transmembrane region" description="Helical" evidence="8">
    <location>
        <begin position="89"/>
        <end position="110"/>
    </location>
</feature>
<feature type="transmembrane region" description="Helical" evidence="8">
    <location>
        <begin position="153"/>
        <end position="173"/>
    </location>
</feature>
<dbReference type="GO" id="GO:0005524">
    <property type="term" value="F:ATP binding"/>
    <property type="evidence" value="ECO:0007669"/>
    <property type="project" value="UniProtKB-KW"/>
</dbReference>
<dbReference type="Proteomes" id="UP000626092">
    <property type="component" value="Unassembled WGS sequence"/>
</dbReference>
<feature type="transmembrane region" description="Helical" evidence="8">
    <location>
        <begin position="378"/>
        <end position="404"/>
    </location>
</feature>
<evidence type="ECO:0000256" key="5">
    <source>
        <dbReference type="ARBA" id="ARBA00022840"/>
    </source>
</evidence>
<feature type="transmembrane region" description="Helical" evidence="8">
    <location>
        <begin position="21"/>
        <end position="41"/>
    </location>
</feature>
<keyword evidence="5 8" id="KW-0067">ATP-binding</keyword>
<keyword evidence="4 8" id="KW-0547">Nucleotide-binding</keyword>
<evidence type="ECO:0000256" key="7">
    <source>
        <dbReference type="ARBA" id="ARBA00023136"/>
    </source>
</evidence>
<evidence type="ECO:0000313" key="10">
    <source>
        <dbReference type="Proteomes" id="UP000626092"/>
    </source>
</evidence>
<comment type="caution">
    <text evidence="9">The sequence shown here is derived from an EMBL/GenBank/DDBJ whole genome shotgun (WGS) entry which is preliminary data.</text>
</comment>
<dbReference type="OrthoDB" id="543971at2759"/>
<feature type="transmembrane region" description="Helical" evidence="8">
    <location>
        <begin position="194"/>
        <end position="213"/>
    </location>
</feature>
<feature type="transmembrane region" description="Helical" evidence="8">
    <location>
        <begin position="345"/>
        <end position="366"/>
    </location>
</feature>
<keyword evidence="7 8" id="KW-0472">Membrane</keyword>
<keyword evidence="8" id="KW-0150">Chloroplast</keyword>
<accession>A0A834LGA8</accession>
<comment type="subcellular location">
    <subcellularLocation>
        <location evidence="1">Membrane</location>
        <topology evidence="1">Multi-pass membrane protein</topology>
    </subcellularLocation>
    <subcellularLocation>
        <location evidence="8">Plastid</location>
        <location evidence="8">Chloroplast membrane</location>
        <topology evidence="8">Multi-pass membrane protein</topology>
    </subcellularLocation>
</comment>
<dbReference type="PANTHER" id="PTHR43596:SF1">
    <property type="entry name" value="ADP,ATP CARRIER PROTEIN"/>
    <property type="match status" value="1"/>
</dbReference>
<organism evidence="9 10">
    <name type="scientific">Rhododendron simsii</name>
    <name type="common">Sims's rhododendron</name>
    <dbReference type="NCBI Taxonomy" id="118357"/>
    <lineage>
        <taxon>Eukaryota</taxon>
        <taxon>Viridiplantae</taxon>
        <taxon>Streptophyta</taxon>
        <taxon>Embryophyta</taxon>
        <taxon>Tracheophyta</taxon>
        <taxon>Spermatophyta</taxon>
        <taxon>Magnoliopsida</taxon>
        <taxon>eudicotyledons</taxon>
        <taxon>Gunneridae</taxon>
        <taxon>Pentapetalae</taxon>
        <taxon>asterids</taxon>
        <taxon>Ericales</taxon>
        <taxon>Ericaceae</taxon>
        <taxon>Ericoideae</taxon>
        <taxon>Rhodoreae</taxon>
        <taxon>Rhododendron</taxon>
    </lineage>
</organism>
<dbReference type="EMBL" id="WJXA01000009">
    <property type="protein sequence ID" value="KAF7132751.1"/>
    <property type="molecule type" value="Genomic_DNA"/>
</dbReference>
<evidence type="ECO:0000256" key="3">
    <source>
        <dbReference type="ARBA" id="ARBA00022692"/>
    </source>
</evidence>
<dbReference type="GO" id="GO:0031969">
    <property type="term" value="C:chloroplast membrane"/>
    <property type="evidence" value="ECO:0007669"/>
    <property type="project" value="UniProtKB-SubCell"/>
</dbReference>
<dbReference type="GO" id="GO:0005471">
    <property type="term" value="F:ATP:ADP antiporter activity"/>
    <property type="evidence" value="ECO:0007669"/>
    <property type="project" value="InterPro"/>
</dbReference>
<keyword evidence="3 8" id="KW-0812">Transmembrane</keyword>
<evidence type="ECO:0000256" key="2">
    <source>
        <dbReference type="ARBA" id="ARBA00022448"/>
    </source>
</evidence>
<evidence type="ECO:0000256" key="6">
    <source>
        <dbReference type="ARBA" id="ARBA00022989"/>
    </source>
</evidence>
<dbReference type="PANTHER" id="PTHR43596">
    <property type="entry name" value="ADP,ATP CARRIER PROTEIN"/>
    <property type="match status" value="1"/>
</dbReference>
<keyword evidence="8" id="KW-0934">Plastid</keyword>
<name>A0A834LGA8_RHOSS</name>
<feature type="transmembrane region" description="Helical" evidence="8">
    <location>
        <begin position="61"/>
        <end position="82"/>
    </location>
</feature>
<sequence>MSNSRMGSILSMFVTVHPHETSALIYSSSCFFFILSAYFVVLPLRDEGAISLGLGNLPELFVGSLALTLVAAPVSTLIFSLPNLSKGKALVLIHRFFGVSLVLFFVLWYSSSPGYSLPNLKGLISTSSTIEEELKVEVTQASPPSSVDWMDNGWFYVSVRIGLFLWVALLNLITISSTWARVIDVMDSESGSRLFGFVGAGATLGQLFGSLFATGMAWMGPYLLLVAALLMELAAQSSKRINKDTSHLSVELSPILKSYIDQCNEADEQVEPAPRGSSHKLSTSVAKPQLWAMLDGIRLILSSTYLLYVSLFLWLSAVVSSFFYFQKVTVIAMTVASPVGRRKLFAQINSFISIFILAGQLSLTSLKFHLLLSLQGHILTVAGITLALCAAPFVTFANLVAIAVRPTWIAVAVSETLRKVVTYVVTRPGRELLFTVVTQEEKYKAKVCIDVIVQRLGDATAAGLYKLLFSTLNGKTTTVSLYALPVCLLWIFTAFHLGRRQTELAKLHTFST</sequence>
<feature type="transmembrane region" description="Helical" evidence="8">
    <location>
        <begin position="479"/>
        <end position="498"/>
    </location>
</feature>
<evidence type="ECO:0000313" key="9">
    <source>
        <dbReference type="EMBL" id="KAF7132751.1"/>
    </source>
</evidence>
<evidence type="ECO:0000256" key="1">
    <source>
        <dbReference type="ARBA" id="ARBA00004141"/>
    </source>
</evidence>
<dbReference type="AlphaFoldDB" id="A0A834LGA8"/>
<keyword evidence="2 8" id="KW-0813">Transport</keyword>
<gene>
    <name evidence="9" type="ORF">RHSIM_Rhsim09G0184300</name>
</gene>
<comment type="similarity">
    <text evidence="8">Belongs to the ADP/ATP translocase tlc family.</text>
</comment>
<proteinExistence type="inferred from homology"/>